<proteinExistence type="predicted"/>
<dbReference type="PANTHER" id="PTHR43540">
    <property type="entry name" value="PEROXYUREIDOACRYLATE/UREIDOACRYLATE AMIDOHYDROLASE-RELATED"/>
    <property type="match status" value="1"/>
</dbReference>
<dbReference type="Proteomes" id="UP000220914">
    <property type="component" value="Unassembled WGS sequence"/>
</dbReference>
<dbReference type="PANTHER" id="PTHR43540:SF6">
    <property type="entry name" value="ISOCHORISMATASE-LIKE DOMAIN-CONTAINING PROTEIN"/>
    <property type="match status" value="1"/>
</dbReference>
<sequence>MSDTVVLVIDMLNTYTHPDAEKLSPHVEEIIEPLSGLISKASSRDDVDLIYVNDNYGDFTAGFGDLVRSALNGDRPDLVEPIVPPEDCRKMTKVRHSAFYATPLAYLLTQLQPQRVILTGQVTEQCILYTALDAYVRHFPVVVPPDAVAHIDPELSDAALTMMESNMSADIVPAAECLL</sequence>
<name>A0A2A7N098_MYCAG</name>
<evidence type="ECO:0000313" key="6">
    <source>
        <dbReference type="Proteomes" id="UP000465302"/>
    </source>
</evidence>
<dbReference type="AlphaFoldDB" id="A0A2A7N098"/>
<feature type="domain" description="Isochorismatase-like" evidence="2">
    <location>
        <begin position="4"/>
        <end position="169"/>
    </location>
</feature>
<dbReference type="OrthoDB" id="4305745at2"/>
<dbReference type="InterPro" id="IPR050272">
    <property type="entry name" value="Isochorismatase-like_hydrls"/>
</dbReference>
<evidence type="ECO:0000259" key="2">
    <source>
        <dbReference type="Pfam" id="PF00857"/>
    </source>
</evidence>
<dbReference type="GO" id="GO:0016787">
    <property type="term" value="F:hydrolase activity"/>
    <property type="evidence" value="ECO:0007669"/>
    <property type="project" value="UniProtKB-KW"/>
</dbReference>
<organism evidence="4 5">
    <name type="scientific">Mycolicibacterium agri</name>
    <name type="common">Mycobacterium agri</name>
    <dbReference type="NCBI Taxonomy" id="36811"/>
    <lineage>
        <taxon>Bacteria</taxon>
        <taxon>Bacillati</taxon>
        <taxon>Actinomycetota</taxon>
        <taxon>Actinomycetes</taxon>
        <taxon>Mycobacteriales</taxon>
        <taxon>Mycobacteriaceae</taxon>
        <taxon>Mycolicibacterium</taxon>
    </lineage>
</organism>
<dbReference type="Gene3D" id="3.40.50.850">
    <property type="entry name" value="Isochorismatase-like"/>
    <property type="match status" value="1"/>
</dbReference>
<dbReference type="EMBL" id="PDCP01000026">
    <property type="protein sequence ID" value="PEG37462.1"/>
    <property type="molecule type" value="Genomic_DNA"/>
</dbReference>
<evidence type="ECO:0000313" key="4">
    <source>
        <dbReference type="EMBL" id="PEG37462.1"/>
    </source>
</evidence>
<dbReference type="RefSeq" id="WP_097941027.1">
    <property type="nucleotide sequence ID" value="NZ_BLKS01000001.1"/>
</dbReference>
<accession>A0A2A7N098</accession>
<gene>
    <name evidence="4" type="ORF">CQY20_15810</name>
    <name evidence="3" type="ORF">MAGR_24140</name>
</gene>
<comment type="caution">
    <text evidence="4">The sequence shown here is derived from an EMBL/GenBank/DDBJ whole genome shotgun (WGS) entry which is preliminary data.</text>
</comment>
<dbReference type="InterPro" id="IPR036380">
    <property type="entry name" value="Isochorismatase-like_sf"/>
</dbReference>
<dbReference type="CDD" id="cd00431">
    <property type="entry name" value="cysteine_hydrolases"/>
    <property type="match status" value="1"/>
</dbReference>
<evidence type="ECO:0000256" key="1">
    <source>
        <dbReference type="ARBA" id="ARBA00022801"/>
    </source>
</evidence>
<protein>
    <submittedName>
        <fullName evidence="4">Isochorismatase</fullName>
    </submittedName>
</protein>
<evidence type="ECO:0000313" key="5">
    <source>
        <dbReference type="Proteomes" id="UP000220914"/>
    </source>
</evidence>
<dbReference type="InterPro" id="IPR000868">
    <property type="entry name" value="Isochorismatase-like_dom"/>
</dbReference>
<dbReference type="Proteomes" id="UP000465302">
    <property type="component" value="Unassembled WGS sequence"/>
</dbReference>
<dbReference type="EMBL" id="BLKS01000001">
    <property type="protein sequence ID" value="GFG50973.1"/>
    <property type="molecule type" value="Genomic_DNA"/>
</dbReference>
<evidence type="ECO:0000313" key="3">
    <source>
        <dbReference type="EMBL" id="GFG50973.1"/>
    </source>
</evidence>
<keyword evidence="5" id="KW-1185">Reference proteome</keyword>
<keyword evidence="1" id="KW-0378">Hydrolase</keyword>
<reference evidence="3 6" key="2">
    <citation type="journal article" date="2019" name="Emerg. Microbes Infect.">
        <title>Comprehensive subspecies identification of 175 nontuberculous mycobacteria species based on 7547 genomic profiles.</title>
        <authorList>
            <person name="Matsumoto Y."/>
            <person name="Kinjo T."/>
            <person name="Motooka D."/>
            <person name="Nabeya D."/>
            <person name="Jung N."/>
            <person name="Uechi K."/>
            <person name="Horii T."/>
            <person name="Iida T."/>
            <person name="Fujita J."/>
            <person name="Nakamura S."/>
        </authorList>
    </citation>
    <scope>NUCLEOTIDE SEQUENCE [LARGE SCALE GENOMIC DNA]</scope>
    <source>
        <strain evidence="3 6">JCM 6377</strain>
    </source>
</reference>
<dbReference type="Pfam" id="PF00857">
    <property type="entry name" value="Isochorismatase"/>
    <property type="match status" value="1"/>
</dbReference>
<reference evidence="4 5" key="1">
    <citation type="submission" date="2017-10" db="EMBL/GenBank/DDBJ databases">
        <title>The new phylogeny of genus Mycobacterium.</title>
        <authorList>
            <person name="Tortoli E."/>
            <person name="Trovato A."/>
            <person name="Cirillo D.M."/>
        </authorList>
    </citation>
    <scope>NUCLEOTIDE SEQUENCE [LARGE SCALE GENOMIC DNA]</scope>
    <source>
        <strain evidence="4 5">CCUG37673</strain>
    </source>
</reference>
<reference evidence="3" key="3">
    <citation type="submission" date="2020-02" db="EMBL/GenBank/DDBJ databases">
        <authorList>
            <person name="Matsumoto Y."/>
            <person name="Motooka D."/>
            <person name="Nakamura S."/>
        </authorList>
    </citation>
    <scope>NUCLEOTIDE SEQUENCE</scope>
    <source>
        <strain evidence="3">JCM 6377</strain>
    </source>
</reference>
<dbReference type="SUPFAM" id="SSF52499">
    <property type="entry name" value="Isochorismatase-like hydrolases"/>
    <property type="match status" value="1"/>
</dbReference>